<dbReference type="SUPFAM" id="SSF141072">
    <property type="entry name" value="CalX-like"/>
    <property type="match status" value="1"/>
</dbReference>
<gene>
    <name evidence="7" type="ORF">BGX16_0157</name>
</gene>
<keyword evidence="3" id="KW-0106">Calcium</keyword>
<evidence type="ECO:0000313" key="7">
    <source>
        <dbReference type="EMBL" id="PJJ40244.1"/>
    </source>
</evidence>
<dbReference type="GO" id="GO:0016342">
    <property type="term" value="C:catenin complex"/>
    <property type="evidence" value="ECO:0007669"/>
    <property type="project" value="TreeGrafter"/>
</dbReference>
<name>A0A2M9A3G3_9BACT</name>
<dbReference type="PRINTS" id="PR00205">
    <property type="entry name" value="CADHERIN"/>
</dbReference>
<evidence type="ECO:0000256" key="1">
    <source>
        <dbReference type="ARBA" id="ARBA00004370"/>
    </source>
</evidence>
<dbReference type="GO" id="GO:0016477">
    <property type="term" value="P:cell migration"/>
    <property type="evidence" value="ECO:0007669"/>
    <property type="project" value="TreeGrafter"/>
</dbReference>
<dbReference type="InterPro" id="IPR002126">
    <property type="entry name" value="Cadherin-like_dom"/>
</dbReference>
<sequence>MVGTKKISWGFYIFLVGIGCILSHAADVRPFYFENVTADASIQQQEWEKLMKYKLWGTYGMYFTNEGAISIEDTTGYNGTATGNLNLANSHHIGGPFTIGGDVELQNLYDMQLLGGPFHTLRSVKLPSWQHQNLSDTSSARFDGPYCIKGDITGPTAQGDNTVNLWKAKISKGVYQGDDYSKCPETVPEVDPLLSIPTVDFTDVIWEKGIEITSERAQTQFIHVPPDSVYTNDYGTYDKYIDKLKVSAQTTFKIYVLMPPQGRLTRIFVRDGFELDNSAHSPRIQVVYAPEGAKFDRKAFAWDTTGFTDSSKFTYITSETYAGNLMFYTTKVVNWASTDNPEYQGTFMTTDSMYIGNDFSVAGQLLAKYLRVRAPYTGNFRYVPFDPPVVDLDPTALASGKFLENNLAQEIPIHLSKTPTTVVSFNYCFVLSDEADANAMKLANAADFNTTGMPLCTVNSDGTITGDSATITFNAGSTLPTSATYITPVTDKRVEGDESFKMYVFNMSGAVLSGNKRTGSFTLYIKDADSNVPPEFSESSYDFTINENSSVKDSAGIVSAVDKNADDIPEYYISSGDSSIFAVDASTGKITLKKEVLDYESKDTTYTIYICATDGQLNSDPVKVTIHVKDVNEKPSLSDTTLTVAEDAAIGDTVGTLEAFDPDSLNVNFSTITYKIISASVSNYFKIDSKTGVITVAKSLDYEKNPTYVLTVQASDGTYADTATVTIQLLEVNEAPIAEETVVTIKEECVGCSVSKKVTASDPENDPLTYKIISDTSNVFMIDSTTGIISLRDAERLDYEKDSVYTVTVSVTDPDGLSDTTTVTIKVINAVEDVKIIHAESGDSSWTEPDTIYTNNPKVYIKWTTPDGEKDSTVVVKEDKNIITVKYQDGSDQIVIYLSTKIPVVTISASNDTSGRPSGVTIVEQKDADDPASYVRSNATIVTVSVVDSSGEKTQTAKTSFKVILDTARVSASNIKTAEQTIGKVNLKDEADLSSKVQVTHSVIGENLIQVSYDDTTSAGTVVKVSYYTDSNGKRLTDSNGEEYYEVSMTFKDADGKVVTLTYTIDATGTVKTDSDGNTIYAVGYTYEAKSSDGKKAYDVNVSYTINSKGTKTKDEDGNLIYEVSYTYTDVYGNSATATAKVIVDTILPKVKIMTPEDSTVVSNVSIEVKWTVDGIEQDTLNYQGLNDGKNLIIRTYRDKAGNEASDTVVVILKAGKLITINMEEPLVSSDPKDVEKFTSVSNSEKGTTYALSVVNAKTGKEEETQAGSSSGVSEGTGEEPYTGLTGKHLGATLSITAQAPAIDETGTLSTLESIVENGYVALDSGGGWDRTTTTVEDYVENYCSTAFQKAYDSIGTAASLYTTTISLRIWLFSTIGDYVADYSFSQNITPDYVDKSGAIQLYFEMKPDAQGYLKNAEGRKLGTGAYIFTSDVKIRSELQCELPDRKQGYIRKDDDRILSKWGYRRPKD</sequence>
<dbReference type="FunFam" id="2.60.40.60:FF:000015">
    <property type="entry name" value="FAT atypical cadherin 1"/>
    <property type="match status" value="1"/>
</dbReference>
<dbReference type="Gene3D" id="2.60.40.60">
    <property type="entry name" value="Cadherins"/>
    <property type="match status" value="3"/>
</dbReference>
<dbReference type="GO" id="GO:0045296">
    <property type="term" value="F:cadherin binding"/>
    <property type="evidence" value="ECO:0007669"/>
    <property type="project" value="TreeGrafter"/>
</dbReference>
<feature type="region of interest" description="Disordered" evidence="5">
    <location>
        <begin position="1258"/>
        <end position="1284"/>
    </location>
</feature>
<evidence type="ECO:0000256" key="4">
    <source>
        <dbReference type="ARBA" id="ARBA00023136"/>
    </source>
</evidence>
<dbReference type="PANTHER" id="PTHR24027:SF438">
    <property type="entry name" value="CADHERIN 23"/>
    <property type="match status" value="1"/>
</dbReference>
<evidence type="ECO:0000313" key="8">
    <source>
        <dbReference type="Proteomes" id="UP000231134"/>
    </source>
</evidence>
<organism evidence="7 8">
    <name type="scientific">Hallerella succinigenes</name>
    <dbReference type="NCBI Taxonomy" id="1896222"/>
    <lineage>
        <taxon>Bacteria</taxon>
        <taxon>Pseudomonadati</taxon>
        <taxon>Fibrobacterota</taxon>
        <taxon>Fibrobacteria</taxon>
        <taxon>Fibrobacterales</taxon>
        <taxon>Fibrobacteraceae</taxon>
        <taxon>Hallerella</taxon>
    </lineage>
</organism>
<evidence type="ECO:0000256" key="3">
    <source>
        <dbReference type="ARBA" id="ARBA00022837"/>
    </source>
</evidence>
<dbReference type="GO" id="GO:0005509">
    <property type="term" value="F:calcium ion binding"/>
    <property type="evidence" value="ECO:0007669"/>
    <property type="project" value="InterPro"/>
</dbReference>
<feature type="domain" description="Cadherin" evidence="6">
    <location>
        <begin position="537"/>
        <end position="637"/>
    </location>
</feature>
<dbReference type="InterPro" id="IPR015919">
    <property type="entry name" value="Cadherin-like_sf"/>
</dbReference>
<dbReference type="EMBL" id="PGEX01000001">
    <property type="protein sequence ID" value="PJJ40244.1"/>
    <property type="molecule type" value="Genomic_DNA"/>
</dbReference>
<comment type="caution">
    <text evidence="7">The sequence shown here is derived from an EMBL/GenBank/DDBJ whole genome shotgun (WGS) entry which is preliminary data.</text>
</comment>
<feature type="domain" description="Cadherin" evidence="6">
    <location>
        <begin position="737"/>
        <end position="851"/>
    </location>
</feature>
<keyword evidence="4" id="KW-0472">Membrane</keyword>
<dbReference type="PANTHER" id="PTHR24027">
    <property type="entry name" value="CADHERIN-23"/>
    <property type="match status" value="1"/>
</dbReference>
<dbReference type="CDD" id="cd11304">
    <property type="entry name" value="Cadherin_repeat"/>
    <property type="match status" value="3"/>
</dbReference>
<dbReference type="GO" id="GO:0008013">
    <property type="term" value="F:beta-catenin binding"/>
    <property type="evidence" value="ECO:0007669"/>
    <property type="project" value="TreeGrafter"/>
</dbReference>
<evidence type="ECO:0000259" key="6">
    <source>
        <dbReference type="PROSITE" id="PS50268"/>
    </source>
</evidence>
<keyword evidence="8" id="KW-1185">Reference proteome</keyword>
<evidence type="ECO:0000256" key="2">
    <source>
        <dbReference type="ARBA" id="ARBA00022737"/>
    </source>
</evidence>
<dbReference type="Proteomes" id="UP000231134">
    <property type="component" value="Unassembled WGS sequence"/>
</dbReference>
<proteinExistence type="predicted"/>
<reference evidence="7 8" key="1">
    <citation type="submission" date="2017-11" db="EMBL/GenBank/DDBJ databases">
        <title>Animal gut microbial communities from fecal samples from Wisconsin, USA.</title>
        <authorList>
            <person name="Neumann A."/>
        </authorList>
    </citation>
    <scope>NUCLEOTIDE SEQUENCE [LARGE SCALE GENOMIC DNA]</scope>
    <source>
        <strain evidence="7 8">UWS3</strain>
    </source>
</reference>
<feature type="domain" description="Cadherin" evidence="6">
    <location>
        <begin position="636"/>
        <end position="738"/>
    </location>
</feature>
<comment type="subcellular location">
    <subcellularLocation>
        <location evidence="1">Membrane</location>
    </subcellularLocation>
</comment>
<evidence type="ECO:0000256" key="5">
    <source>
        <dbReference type="SAM" id="MobiDB-lite"/>
    </source>
</evidence>
<dbReference type="InterPro" id="IPR038081">
    <property type="entry name" value="CalX-like_sf"/>
</dbReference>
<dbReference type="GO" id="GO:0007156">
    <property type="term" value="P:homophilic cell adhesion via plasma membrane adhesion molecules"/>
    <property type="evidence" value="ECO:0007669"/>
    <property type="project" value="InterPro"/>
</dbReference>
<keyword evidence="2" id="KW-0677">Repeat</keyword>
<dbReference type="PROSITE" id="PS50268">
    <property type="entry name" value="CADHERIN_2"/>
    <property type="match status" value="3"/>
</dbReference>
<dbReference type="SUPFAM" id="SSF49313">
    <property type="entry name" value="Cadherin-like"/>
    <property type="match status" value="3"/>
</dbReference>
<dbReference type="OrthoDB" id="9811863at2"/>
<dbReference type="PROSITE" id="PS51257">
    <property type="entry name" value="PROKAR_LIPOPROTEIN"/>
    <property type="match status" value="1"/>
</dbReference>
<dbReference type="InterPro" id="IPR039808">
    <property type="entry name" value="Cadherin"/>
</dbReference>
<dbReference type="RefSeq" id="WP_100424352.1">
    <property type="nucleotide sequence ID" value="NZ_PGEX01000001.1"/>
</dbReference>
<dbReference type="SMART" id="SM00112">
    <property type="entry name" value="CA"/>
    <property type="match status" value="3"/>
</dbReference>
<protein>
    <submittedName>
        <fullName evidence="7">Cadherin domain-containing protein</fullName>
    </submittedName>
</protein>
<feature type="compositionally biased region" description="Low complexity" evidence="5">
    <location>
        <begin position="1268"/>
        <end position="1280"/>
    </location>
</feature>
<dbReference type="Pfam" id="PF00028">
    <property type="entry name" value="Cadherin"/>
    <property type="match status" value="3"/>
</dbReference>
<accession>A0A2M9A3G3</accession>